<dbReference type="PIRSF" id="PIRSF006157">
    <property type="entry name" value="Doxgns_DODA"/>
    <property type="match status" value="1"/>
</dbReference>
<dbReference type="PANTHER" id="PTHR30096:SF0">
    <property type="entry name" value="4,5-DOPA DIOXYGENASE EXTRADIOL-LIKE PROTEIN"/>
    <property type="match status" value="1"/>
</dbReference>
<dbReference type="RefSeq" id="XP_044563392.1">
    <property type="nucleotide sequence ID" value="XM_044705699.1"/>
</dbReference>
<evidence type="ECO:0000256" key="4">
    <source>
        <dbReference type="ARBA" id="ARBA00022833"/>
    </source>
</evidence>
<dbReference type="GO" id="GO:0008270">
    <property type="term" value="F:zinc ion binding"/>
    <property type="evidence" value="ECO:0007669"/>
    <property type="project" value="InterPro"/>
</dbReference>
<dbReference type="VEuPathDB" id="AmoebaDB:NF0074580"/>
<name>A0A6A5C0I6_NAEFO</name>
<feature type="domain" description="Extradiol ring-cleavage dioxygenase class III enzyme subunit B" evidence="7">
    <location>
        <begin position="45"/>
        <end position="293"/>
    </location>
</feature>
<dbReference type="SUPFAM" id="SSF53213">
    <property type="entry name" value="LigB-like"/>
    <property type="match status" value="1"/>
</dbReference>
<evidence type="ECO:0000256" key="2">
    <source>
        <dbReference type="ARBA" id="ARBA00007581"/>
    </source>
</evidence>
<dbReference type="VEuPathDB" id="AmoebaDB:NfTy_041230"/>
<dbReference type="Gene3D" id="3.40.830.10">
    <property type="entry name" value="LigB-like"/>
    <property type="match status" value="1"/>
</dbReference>
<dbReference type="GO" id="GO:0008198">
    <property type="term" value="F:ferrous iron binding"/>
    <property type="evidence" value="ECO:0007669"/>
    <property type="project" value="InterPro"/>
</dbReference>
<dbReference type="Proteomes" id="UP000444721">
    <property type="component" value="Unassembled WGS sequence"/>
</dbReference>
<dbReference type="PANTHER" id="PTHR30096">
    <property type="entry name" value="4,5-DOPA DIOXYGENASE EXTRADIOL-LIKE PROTEIN"/>
    <property type="match status" value="1"/>
</dbReference>
<dbReference type="InterPro" id="IPR014436">
    <property type="entry name" value="Extradiol_dOase_DODA"/>
</dbReference>
<dbReference type="GeneID" id="68109717"/>
<evidence type="ECO:0000256" key="3">
    <source>
        <dbReference type="ARBA" id="ARBA00022723"/>
    </source>
</evidence>
<accession>A0A6A5C0I6</accession>
<protein>
    <recommendedName>
        <fullName evidence="7">Extradiol ring-cleavage dioxygenase class III enzyme subunit B domain-containing protein</fullName>
    </recommendedName>
</protein>
<proteinExistence type="inferred from homology"/>
<dbReference type="VEuPathDB" id="AmoebaDB:FDP41_002499"/>
<keyword evidence="9" id="KW-1185">Reference proteome</keyword>
<reference evidence="8 9" key="1">
    <citation type="journal article" date="2019" name="Sci. Rep.">
        <title>Nanopore sequencing improves the draft genome of the human pathogenic amoeba Naegleria fowleri.</title>
        <authorList>
            <person name="Liechti N."/>
            <person name="Schurch N."/>
            <person name="Bruggmann R."/>
            <person name="Wittwer M."/>
        </authorList>
    </citation>
    <scope>NUCLEOTIDE SEQUENCE [LARGE SCALE GENOMIC DNA]</scope>
    <source>
        <strain evidence="8 9">ATCC 30894</strain>
    </source>
</reference>
<feature type="compositionally biased region" description="Low complexity" evidence="6">
    <location>
        <begin position="14"/>
        <end position="34"/>
    </location>
</feature>
<gene>
    <name evidence="8" type="ORF">FDP41_002499</name>
</gene>
<dbReference type="OMA" id="EWGFDHG"/>
<dbReference type="OrthoDB" id="7396853at2759"/>
<comment type="similarity">
    <text evidence="2">Belongs to the DODA-type extradiol aromatic ring-opening dioxygenase family.</text>
</comment>
<evidence type="ECO:0000256" key="1">
    <source>
        <dbReference type="ARBA" id="ARBA00001947"/>
    </source>
</evidence>
<feature type="region of interest" description="Disordered" evidence="6">
    <location>
        <begin position="1"/>
        <end position="34"/>
    </location>
</feature>
<dbReference type="AlphaFoldDB" id="A0A6A5C0I6"/>
<evidence type="ECO:0000256" key="6">
    <source>
        <dbReference type="SAM" id="MobiDB-lite"/>
    </source>
</evidence>
<dbReference type="InterPro" id="IPR004183">
    <property type="entry name" value="Xdiol_dOase_suB"/>
</dbReference>
<keyword evidence="5" id="KW-0560">Oxidoreductase</keyword>
<keyword evidence="4" id="KW-0862">Zinc</keyword>
<dbReference type="Pfam" id="PF02900">
    <property type="entry name" value="LigB"/>
    <property type="match status" value="1"/>
</dbReference>
<sequence>MIRESQQQHREEQSLSSTSSEQQPIENPSSSLSQPPLLLKERIRAMFIAHGSPTLCIEPSHGMNQLLSNQVAFQFKNKRPKAVVVFTAHWEAHPHVAISFHDSSTTYETIHDFYGFPREMYEIEYPAKGAPEVAQRIEQLLQQNSIPTRREMRRGLDHGTWVILKALFPEANVPVVQCSIDEKSSVEHHYKIGKALAPLAYEDVLVIGSGATVHNLGRVSWGKKTPDAWAVEFDQFLVDNISKWNTDALFKYDQLAPHAKQAVPRSEHFVPLFVAMGMADETKKGDVLERFYDFGSLSYLSFVF</sequence>
<evidence type="ECO:0000313" key="8">
    <source>
        <dbReference type="EMBL" id="KAF0978679.1"/>
    </source>
</evidence>
<evidence type="ECO:0000256" key="5">
    <source>
        <dbReference type="ARBA" id="ARBA00023002"/>
    </source>
</evidence>
<keyword evidence="3" id="KW-0479">Metal-binding</keyword>
<evidence type="ECO:0000313" key="9">
    <source>
        <dbReference type="Proteomes" id="UP000444721"/>
    </source>
</evidence>
<comment type="cofactor">
    <cofactor evidence="1">
        <name>Zn(2+)</name>
        <dbReference type="ChEBI" id="CHEBI:29105"/>
    </cofactor>
</comment>
<evidence type="ECO:0000259" key="7">
    <source>
        <dbReference type="Pfam" id="PF02900"/>
    </source>
</evidence>
<dbReference type="CDD" id="cd07363">
    <property type="entry name" value="45_DOPA_Dioxygenase"/>
    <property type="match status" value="1"/>
</dbReference>
<dbReference type="EMBL" id="VFQX01000029">
    <property type="protein sequence ID" value="KAF0978679.1"/>
    <property type="molecule type" value="Genomic_DNA"/>
</dbReference>
<organism evidence="8 9">
    <name type="scientific">Naegleria fowleri</name>
    <name type="common">Brain eating amoeba</name>
    <dbReference type="NCBI Taxonomy" id="5763"/>
    <lineage>
        <taxon>Eukaryota</taxon>
        <taxon>Discoba</taxon>
        <taxon>Heterolobosea</taxon>
        <taxon>Tetramitia</taxon>
        <taxon>Eutetramitia</taxon>
        <taxon>Vahlkampfiidae</taxon>
        <taxon>Naegleria</taxon>
    </lineage>
</organism>
<comment type="caution">
    <text evidence="8">The sequence shown here is derived from an EMBL/GenBank/DDBJ whole genome shotgun (WGS) entry which is preliminary data.</text>
</comment>
<dbReference type="GO" id="GO:0016702">
    <property type="term" value="F:oxidoreductase activity, acting on single donors with incorporation of molecular oxygen, incorporation of two atoms of oxygen"/>
    <property type="evidence" value="ECO:0007669"/>
    <property type="project" value="UniProtKB-ARBA"/>
</dbReference>
<feature type="compositionally biased region" description="Basic and acidic residues" evidence="6">
    <location>
        <begin position="1"/>
        <end position="13"/>
    </location>
</feature>